<proteinExistence type="predicted"/>
<keyword evidence="2" id="KW-1185">Reference proteome</keyword>
<gene>
    <name evidence="1" type="ORF">AZE42_10187</name>
</gene>
<dbReference type="EMBL" id="LVVM01005379">
    <property type="protein sequence ID" value="OJA10737.1"/>
    <property type="molecule type" value="Genomic_DNA"/>
</dbReference>
<name>A0A1J8QAW0_9AGAM</name>
<evidence type="ECO:0000313" key="1">
    <source>
        <dbReference type="EMBL" id="OJA10737.1"/>
    </source>
</evidence>
<protein>
    <submittedName>
        <fullName evidence="1">Uncharacterized protein</fullName>
    </submittedName>
</protein>
<reference evidence="1 2" key="1">
    <citation type="submission" date="2016-03" db="EMBL/GenBank/DDBJ databases">
        <title>Comparative genomics of the ectomycorrhizal sister species Rhizopogon vinicolor and Rhizopogon vesiculosus (Basidiomycota: Boletales) reveals a divergence of the mating type B locus.</title>
        <authorList>
            <person name="Mujic A.B."/>
            <person name="Kuo A."/>
            <person name="Tritt A."/>
            <person name="Lipzen A."/>
            <person name="Chen C."/>
            <person name="Johnson J."/>
            <person name="Sharma A."/>
            <person name="Barry K."/>
            <person name="Grigoriev I.V."/>
            <person name="Spatafora J.W."/>
        </authorList>
    </citation>
    <scope>NUCLEOTIDE SEQUENCE [LARGE SCALE GENOMIC DNA]</scope>
    <source>
        <strain evidence="1 2">AM-OR11-056</strain>
    </source>
</reference>
<accession>A0A1J8QAW0</accession>
<evidence type="ECO:0000313" key="2">
    <source>
        <dbReference type="Proteomes" id="UP000183567"/>
    </source>
</evidence>
<organism evidence="1 2">
    <name type="scientific">Rhizopogon vesiculosus</name>
    <dbReference type="NCBI Taxonomy" id="180088"/>
    <lineage>
        <taxon>Eukaryota</taxon>
        <taxon>Fungi</taxon>
        <taxon>Dikarya</taxon>
        <taxon>Basidiomycota</taxon>
        <taxon>Agaricomycotina</taxon>
        <taxon>Agaricomycetes</taxon>
        <taxon>Agaricomycetidae</taxon>
        <taxon>Boletales</taxon>
        <taxon>Suillineae</taxon>
        <taxon>Rhizopogonaceae</taxon>
        <taxon>Rhizopogon</taxon>
    </lineage>
</organism>
<dbReference type="Proteomes" id="UP000183567">
    <property type="component" value="Unassembled WGS sequence"/>
</dbReference>
<dbReference type="AlphaFoldDB" id="A0A1J8QAW0"/>
<comment type="caution">
    <text evidence="1">The sequence shown here is derived from an EMBL/GenBank/DDBJ whole genome shotgun (WGS) entry which is preliminary data.</text>
</comment>
<sequence length="69" mass="7586">MYDAAAVLANGASMNRVNARQEDVGPPIQVDFVNKERDMTSRWTRPGAVADKFELTMVITLEGHEPPVA</sequence>